<comment type="caution">
    <text evidence="2">The sequence shown here is derived from an EMBL/GenBank/DDBJ whole genome shotgun (WGS) entry which is preliminary data.</text>
</comment>
<feature type="chain" id="PRO_5046664686" evidence="1">
    <location>
        <begin position="26"/>
        <end position="196"/>
    </location>
</feature>
<evidence type="ECO:0000313" key="2">
    <source>
        <dbReference type="EMBL" id="MDC7718099.1"/>
    </source>
</evidence>
<dbReference type="EMBL" id="JAQQLF010000015">
    <property type="protein sequence ID" value="MDC7718099.1"/>
    <property type="molecule type" value="Genomic_DNA"/>
</dbReference>
<dbReference type="RefSeq" id="WP_272752396.1">
    <property type="nucleotide sequence ID" value="NZ_JAQQLF010000015.1"/>
</dbReference>
<evidence type="ECO:0000313" key="3">
    <source>
        <dbReference type="Proteomes" id="UP001219956"/>
    </source>
</evidence>
<sequence length="196" mass="21876">MSLLRPTLRQLGAALMLLAAQTSQAAKPLPAEVKATLQAGQALLAWEAADLNRDGRVDLVTVSEASARQDDDGPRLLQILLRLPDGKLKAAARSERAVMCRQCGGVFGDPFEGIQTQAGGFTLLHYGGSNWRWREDFRFAWSRRDQTWQLVAVDSLSYHTSDPDKQSQKHARPPRDFGLINLADFDYENWQGRGQR</sequence>
<organism evidence="2 3">
    <name type="scientific">Vogesella aquatica</name>
    <dbReference type="NCBI Taxonomy" id="2984206"/>
    <lineage>
        <taxon>Bacteria</taxon>
        <taxon>Pseudomonadati</taxon>
        <taxon>Pseudomonadota</taxon>
        <taxon>Betaproteobacteria</taxon>
        <taxon>Neisseriales</taxon>
        <taxon>Chromobacteriaceae</taxon>
        <taxon>Vogesella</taxon>
    </lineage>
</organism>
<name>A0ABT5J2M7_9NEIS</name>
<dbReference type="Proteomes" id="UP001219956">
    <property type="component" value="Unassembled WGS sequence"/>
</dbReference>
<gene>
    <name evidence="2" type="ORF">PQU95_12845</name>
</gene>
<keyword evidence="1" id="KW-0732">Signal</keyword>
<evidence type="ECO:0000256" key="1">
    <source>
        <dbReference type="SAM" id="SignalP"/>
    </source>
</evidence>
<reference evidence="2 3" key="1">
    <citation type="submission" date="2023-01" db="EMBL/GenBank/DDBJ databases">
        <title>Novel species of the genus Vogesella isolated from rivers.</title>
        <authorList>
            <person name="Lu H."/>
        </authorList>
    </citation>
    <scope>NUCLEOTIDE SEQUENCE [LARGE SCALE GENOMIC DNA]</scope>
    <source>
        <strain evidence="2 3">DC21W</strain>
    </source>
</reference>
<keyword evidence="3" id="KW-1185">Reference proteome</keyword>
<proteinExistence type="predicted"/>
<protein>
    <submittedName>
        <fullName evidence="2">Uncharacterized protein</fullName>
    </submittedName>
</protein>
<accession>A0ABT5J2M7</accession>
<feature type="signal peptide" evidence="1">
    <location>
        <begin position="1"/>
        <end position="25"/>
    </location>
</feature>